<keyword evidence="1" id="KW-0802">TPR repeat</keyword>
<feature type="transmembrane region" description="Helical" evidence="3">
    <location>
        <begin position="330"/>
        <end position="347"/>
    </location>
</feature>
<dbReference type="SUPFAM" id="SSF46894">
    <property type="entry name" value="C-terminal effector domain of the bipartite response regulators"/>
    <property type="match status" value="1"/>
</dbReference>
<evidence type="ECO:0000256" key="4">
    <source>
        <dbReference type="SAM" id="SignalP"/>
    </source>
</evidence>
<name>A0A9D9GZ72_9BACT</name>
<accession>A0A9D9GZ72</accession>
<dbReference type="Pfam" id="PF13374">
    <property type="entry name" value="TPR_10"/>
    <property type="match status" value="1"/>
</dbReference>
<dbReference type="GO" id="GO:0003677">
    <property type="term" value="F:DNA binding"/>
    <property type="evidence" value="ECO:0007669"/>
    <property type="project" value="InterPro"/>
</dbReference>
<dbReference type="Gene3D" id="1.25.40.10">
    <property type="entry name" value="Tetratricopeptide repeat domain"/>
    <property type="match status" value="2"/>
</dbReference>
<feature type="repeat" description="TPR" evidence="1">
    <location>
        <begin position="216"/>
        <end position="249"/>
    </location>
</feature>
<dbReference type="GO" id="GO:0006355">
    <property type="term" value="P:regulation of DNA-templated transcription"/>
    <property type="evidence" value="ECO:0007669"/>
    <property type="project" value="InterPro"/>
</dbReference>
<keyword evidence="2" id="KW-0175">Coiled coil</keyword>
<dbReference type="InterPro" id="IPR019734">
    <property type="entry name" value="TPR_rpt"/>
</dbReference>
<keyword evidence="3" id="KW-0812">Transmembrane</keyword>
<sequence>MLFSFVFAYLMTGLSLQAQSVDSLLEKAYLLDMSAPEQAKQSALVAYEMGQASKDEAVCAKALASYAWVTMVEGDFEMSLSVYLNALEYCPADSLHIKADIYNGIGWVYTRLDNFPDAAFYIRQSIKLCEELDFPEGLASAYNNYGLNYYYSGDYFSADSCFNIALQIARSIENQKYVAAIINNLCMSPGNGLQKISMLEESIRINTSLNVIWSLAENYNNLGRQYYYLGRYDEALVALEKAESYAWKVDAKDLLYENYAVRTKVHAQRKDYAMAYACTQKQLEINKTIQSERSLRKIENSFTHQKLMKLEQEYEMRQQEHRMAIRQRNYLLLFAVLMLCMGGLYVRQRFLRKKKEMEVLAQQMELEQSHRKIMELELKRKEEAISGVSSRLQETEGKLAYTMMFVRYRNELLEKIREKIRATYKLDAQEIPVELKKINMFIGQNEISIADDELSREIDAQNEAFCTRLAARYPGMTGKGQELAVFLRMGLSIREISMVTGNSIKTLNMNRYRLRKHLGLNPEEDLVELLKKI</sequence>
<gene>
    <name evidence="5" type="ORF">IAB08_04150</name>
</gene>
<dbReference type="SMART" id="SM00028">
    <property type="entry name" value="TPR"/>
    <property type="match status" value="5"/>
</dbReference>
<dbReference type="EMBL" id="JADIMZ010000062">
    <property type="protein sequence ID" value="MBO8432470.1"/>
    <property type="molecule type" value="Genomic_DNA"/>
</dbReference>
<keyword evidence="4" id="KW-0732">Signal</keyword>
<evidence type="ECO:0000256" key="3">
    <source>
        <dbReference type="SAM" id="Phobius"/>
    </source>
</evidence>
<evidence type="ECO:0000313" key="5">
    <source>
        <dbReference type="EMBL" id="MBO8432470.1"/>
    </source>
</evidence>
<evidence type="ECO:0000313" key="6">
    <source>
        <dbReference type="Proteomes" id="UP000823612"/>
    </source>
</evidence>
<reference evidence="5" key="2">
    <citation type="journal article" date="2021" name="PeerJ">
        <title>Extensive microbial diversity within the chicken gut microbiome revealed by metagenomics and culture.</title>
        <authorList>
            <person name="Gilroy R."/>
            <person name="Ravi A."/>
            <person name="Getino M."/>
            <person name="Pursley I."/>
            <person name="Horton D.L."/>
            <person name="Alikhan N.F."/>
            <person name="Baker D."/>
            <person name="Gharbi K."/>
            <person name="Hall N."/>
            <person name="Watson M."/>
            <person name="Adriaenssens E.M."/>
            <person name="Foster-Nyarko E."/>
            <person name="Jarju S."/>
            <person name="Secka A."/>
            <person name="Antonio M."/>
            <person name="Oren A."/>
            <person name="Chaudhuri R.R."/>
            <person name="La Ragione R."/>
            <person name="Hildebrand F."/>
            <person name="Pallen M.J."/>
        </authorList>
    </citation>
    <scope>NUCLEOTIDE SEQUENCE</scope>
    <source>
        <strain evidence="5">2889</strain>
    </source>
</reference>
<dbReference type="AlphaFoldDB" id="A0A9D9GZ72"/>
<reference evidence="5" key="1">
    <citation type="submission" date="2020-10" db="EMBL/GenBank/DDBJ databases">
        <authorList>
            <person name="Gilroy R."/>
        </authorList>
    </citation>
    <scope>NUCLEOTIDE SEQUENCE</scope>
    <source>
        <strain evidence="5">2889</strain>
    </source>
</reference>
<dbReference type="PROSITE" id="PS50005">
    <property type="entry name" value="TPR"/>
    <property type="match status" value="1"/>
</dbReference>
<dbReference type="InterPro" id="IPR011990">
    <property type="entry name" value="TPR-like_helical_dom_sf"/>
</dbReference>
<protein>
    <submittedName>
        <fullName evidence="5">Tetratricopeptide repeat protein</fullName>
    </submittedName>
</protein>
<dbReference type="InterPro" id="IPR016032">
    <property type="entry name" value="Sig_transdc_resp-reg_C-effctor"/>
</dbReference>
<feature type="coiled-coil region" evidence="2">
    <location>
        <begin position="307"/>
        <end position="398"/>
    </location>
</feature>
<organism evidence="5 6">
    <name type="scientific">Candidatus Pullibacteroides excrementavium</name>
    <dbReference type="NCBI Taxonomy" id="2840905"/>
    <lineage>
        <taxon>Bacteria</taxon>
        <taxon>Pseudomonadati</taxon>
        <taxon>Bacteroidota</taxon>
        <taxon>Bacteroidia</taxon>
        <taxon>Bacteroidales</taxon>
        <taxon>Candidatus Pullibacteroides</taxon>
    </lineage>
</organism>
<keyword evidence="3" id="KW-0472">Membrane</keyword>
<comment type="caution">
    <text evidence="5">The sequence shown here is derived from an EMBL/GenBank/DDBJ whole genome shotgun (WGS) entry which is preliminary data.</text>
</comment>
<dbReference type="PANTHER" id="PTHR10098">
    <property type="entry name" value="RAPSYN-RELATED"/>
    <property type="match status" value="1"/>
</dbReference>
<evidence type="ECO:0000256" key="1">
    <source>
        <dbReference type="PROSITE-ProRule" id="PRU00339"/>
    </source>
</evidence>
<keyword evidence="3" id="KW-1133">Transmembrane helix</keyword>
<dbReference type="SUPFAM" id="SSF48452">
    <property type="entry name" value="TPR-like"/>
    <property type="match status" value="2"/>
</dbReference>
<dbReference type="Proteomes" id="UP000823612">
    <property type="component" value="Unassembled WGS sequence"/>
</dbReference>
<feature type="signal peptide" evidence="4">
    <location>
        <begin position="1"/>
        <end position="18"/>
    </location>
</feature>
<feature type="chain" id="PRO_5038964206" evidence="4">
    <location>
        <begin position="19"/>
        <end position="533"/>
    </location>
</feature>
<proteinExistence type="predicted"/>
<evidence type="ECO:0000256" key="2">
    <source>
        <dbReference type="SAM" id="Coils"/>
    </source>
</evidence>